<dbReference type="OrthoDB" id="5612498at2"/>
<protein>
    <submittedName>
        <fullName evidence="1">Uncharacterized protein</fullName>
    </submittedName>
</protein>
<evidence type="ECO:0000313" key="1">
    <source>
        <dbReference type="EMBL" id="QCU90984.1"/>
    </source>
</evidence>
<name>A0A4P9K786_9GAMM</name>
<evidence type="ECO:0000313" key="2">
    <source>
        <dbReference type="Proteomes" id="UP000304864"/>
    </source>
</evidence>
<dbReference type="Proteomes" id="UP000304864">
    <property type="component" value="Chromosome"/>
</dbReference>
<sequence length="118" mass="12975">MLFLIQSLAGSAWAGIDMSMINGAEKMQMQMMHTNMQDMPKDVGCMHFNSDVTHVQSCCTDSCVDVLCLSLHSSTIYLNNLNPAGLNETTVVSNVEPQVFEFNTRFTKPETPPPSSIA</sequence>
<dbReference type="AlphaFoldDB" id="A0A4P9K786"/>
<dbReference type="EMBL" id="CP040602">
    <property type="protein sequence ID" value="QCU90984.1"/>
    <property type="molecule type" value="Genomic_DNA"/>
</dbReference>
<dbReference type="KEGG" id="thig:FE785_10290"/>
<organism evidence="1 2">
    <name type="scientific">Thiomicrorhabdus sediminis</name>
    <dbReference type="NCBI Taxonomy" id="2580412"/>
    <lineage>
        <taxon>Bacteria</taxon>
        <taxon>Pseudomonadati</taxon>
        <taxon>Pseudomonadota</taxon>
        <taxon>Gammaproteobacteria</taxon>
        <taxon>Thiotrichales</taxon>
        <taxon>Piscirickettsiaceae</taxon>
        <taxon>Thiomicrorhabdus</taxon>
    </lineage>
</organism>
<dbReference type="RefSeq" id="WP_138565658.1">
    <property type="nucleotide sequence ID" value="NZ_CP040602.1"/>
</dbReference>
<proteinExistence type="predicted"/>
<gene>
    <name evidence="1" type="ORF">FE785_10290</name>
</gene>
<keyword evidence="2" id="KW-1185">Reference proteome</keyword>
<accession>A0A4P9K786</accession>
<reference evidence="1 2" key="1">
    <citation type="submission" date="2019-05" db="EMBL/GenBank/DDBJ databases">
        <title>Thiomicrorhabdus sediminis sp. nov, a novel sulfur-oxidizing bacterium isolated from coastal sediment.</title>
        <authorList>
            <person name="Liu X."/>
        </authorList>
    </citation>
    <scope>NUCLEOTIDE SEQUENCE [LARGE SCALE GENOMIC DNA]</scope>
    <source>
        <strain evidence="1 2">G1</strain>
    </source>
</reference>